<accession>A0AAD4XFQ5</accession>
<dbReference type="AlphaFoldDB" id="A0AAD4XFQ5"/>
<dbReference type="EMBL" id="JAJJMB010009601">
    <property type="protein sequence ID" value="KAI3912896.1"/>
    <property type="molecule type" value="Genomic_DNA"/>
</dbReference>
<proteinExistence type="predicted"/>
<protein>
    <submittedName>
        <fullName evidence="1">Uncharacterized protein</fullName>
    </submittedName>
</protein>
<evidence type="ECO:0000313" key="1">
    <source>
        <dbReference type="EMBL" id="KAI3912896.1"/>
    </source>
</evidence>
<dbReference type="Proteomes" id="UP001202328">
    <property type="component" value="Unassembled WGS sequence"/>
</dbReference>
<evidence type="ECO:0000313" key="2">
    <source>
        <dbReference type="Proteomes" id="UP001202328"/>
    </source>
</evidence>
<keyword evidence="2" id="KW-1185">Reference proteome</keyword>
<name>A0AAD4XFQ5_9MAGN</name>
<gene>
    <name evidence="1" type="ORF">MKW98_012838</name>
</gene>
<reference evidence="1" key="1">
    <citation type="submission" date="2022-04" db="EMBL/GenBank/DDBJ databases">
        <title>A functionally conserved STORR gene fusion in Papaver species that diverged 16.8 million years ago.</title>
        <authorList>
            <person name="Catania T."/>
        </authorList>
    </citation>
    <scope>NUCLEOTIDE SEQUENCE</scope>
    <source>
        <strain evidence="1">S-188037</strain>
    </source>
</reference>
<organism evidence="1 2">
    <name type="scientific">Papaver atlanticum</name>
    <dbReference type="NCBI Taxonomy" id="357466"/>
    <lineage>
        <taxon>Eukaryota</taxon>
        <taxon>Viridiplantae</taxon>
        <taxon>Streptophyta</taxon>
        <taxon>Embryophyta</taxon>
        <taxon>Tracheophyta</taxon>
        <taxon>Spermatophyta</taxon>
        <taxon>Magnoliopsida</taxon>
        <taxon>Ranunculales</taxon>
        <taxon>Papaveraceae</taxon>
        <taxon>Papaveroideae</taxon>
        <taxon>Papaver</taxon>
    </lineage>
</organism>
<sequence>MATKTPLSLTDCLGDLPIDSPDISCAGSLLRWRYSPTDDVRGDCQGWCASMVETEGVQCAQMNSDENNKVYCACYDTCILH</sequence>
<comment type="caution">
    <text evidence="1">The sequence shown here is derived from an EMBL/GenBank/DDBJ whole genome shotgun (WGS) entry which is preliminary data.</text>
</comment>